<evidence type="ECO:0000313" key="5">
    <source>
        <dbReference type="Proteomes" id="UP001611263"/>
    </source>
</evidence>
<feature type="transmembrane region" description="Helical" evidence="2">
    <location>
        <begin position="45"/>
        <end position="72"/>
    </location>
</feature>
<dbReference type="PANTHER" id="PTHR14969">
    <property type="entry name" value="SPHINGOSINE-1-PHOSPHATE PHOSPHOHYDROLASE"/>
    <property type="match status" value="1"/>
</dbReference>
<reference evidence="4 5" key="1">
    <citation type="submission" date="2024-10" db="EMBL/GenBank/DDBJ databases">
        <title>The Natural Products Discovery Center: Release of the First 8490 Sequenced Strains for Exploring Actinobacteria Biosynthetic Diversity.</title>
        <authorList>
            <person name="Kalkreuter E."/>
            <person name="Kautsar S.A."/>
            <person name="Yang D."/>
            <person name="Bader C.D."/>
            <person name="Teijaro C.N."/>
            <person name="Fluegel L."/>
            <person name="Davis C.M."/>
            <person name="Simpson J.R."/>
            <person name="Lauterbach L."/>
            <person name="Steele A.D."/>
            <person name="Gui C."/>
            <person name="Meng S."/>
            <person name="Li G."/>
            <person name="Viehrig K."/>
            <person name="Ye F."/>
            <person name="Su P."/>
            <person name="Kiefer A.F."/>
            <person name="Nichols A."/>
            <person name="Cepeda A.J."/>
            <person name="Yan W."/>
            <person name="Fan B."/>
            <person name="Jiang Y."/>
            <person name="Adhikari A."/>
            <person name="Zheng C.-J."/>
            <person name="Schuster L."/>
            <person name="Cowan T.M."/>
            <person name="Smanski M.J."/>
            <person name="Chevrette M.G."/>
            <person name="De Carvalho L.P.S."/>
            <person name="Shen B."/>
        </authorList>
    </citation>
    <scope>NUCLEOTIDE SEQUENCE [LARGE SCALE GENOMIC DNA]</scope>
    <source>
        <strain evidence="4 5">NPDC020568</strain>
    </source>
</reference>
<feature type="domain" description="Phosphatidic acid phosphatase type 2/haloperoxidase" evidence="3">
    <location>
        <begin position="80"/>
        <end position="192"/>
    </location>
</feature>
<keyword evidence="5" id="KW-1185">Reference proteome</keyword>
<feature type="transmembrane region" description="Helical" evidence="2">
    <location>
        <begin position="177"/>
        <end position="194"/>
    </location>
</feature>
<name>A0ABW7TRU7_9NOCA</name>
<keyword evidence="2" id="KW-1133">Transmembrane helix</keyword>
<protein>
    <submittedName>
        <fullName evidence="4">Phosphatase PAP2 family protein</fullName>
    </submittedName>
</protein>
<keyword evidence="2" id="KW-0472">Membrane</keyword>
<dbReference type="EMBL" id="JBIRUQ010000003">
    <property type="protein sequence ID" value="MFI1461990.1"/>
    <property type="molecule type" value="Genomic_DNA"/>
</dbReference>
<evidence type="ECO:0000313" key="4">
    <source>
        <dbReference type="EMBL" id="MFI1461990.1"/>
    </source>
</evidence>
<dbReference type="Pfam" id="PF01569">
    <property type="entry name" value="PAP2"/>
    <property type="match status" value="1"/>
</dbReference>
<dbReference type="SMART" id="SM00014">
    <property type="entry name" value="acidPPc"/>
    <property type="match status" value="1"/>
</dbReference>
<organism evidence="4 5">
    <name type="scientific">Nocardia carnea</name>
    <dbReference type="NCBI Taxonomy" id="37328"/>
    <lineage>
        <taxon>Bacteria</taxon>
        <taxon>Bacillati</taxon>
        <taxon>Actinomycetota</taxon>
        <taxon>Actinomycetes</taxon>
        <taxon>Mycobacteriales</taxon>
        <taxon>Nocardiaceae</taxon>
        <taxon>Nocardia</taxon>
    </lineage>
</organism>
<gene>
    <name evidence="4" type="ORF">ACH4WX_14865</name>
</gene>
<feature type="compositionally biased region" description="Low complexity" evidence="1">
    <location>
        <begin position="210"/>
        <end position="229"/>
    </location>
</feature>
<keyword evidence="2" id="KW-0812">Transmembrane</keyword>
<evidence type="ECO:0000259" key="3">
    <source>
        <dbReference type="SMART" id="SM00014"/>
    </source>
</evidence>
<dbReference type="Proteomes" id="UP001611263">
    <property type="component" value="Unassembled WGS sequence"/>
</dbReference>
<feature type="transmembrane region" description="Helical" evidence="2">
    <location>
        <begin position="79"/>
        <end position="100"/>
    </location>
</feature>
<dbReference type="CDD" id="cd03392">
    <property type="entry name" value="PAP2_like_2"/>
    <property type="match status" value="1"/>
</dbReference>
<sequence>MVLFAVLLLAAFAALTGSVLSGAVTGFDTAIHEWILGLRDETLTTVAVVITHAGGSAVMWMLALVAGGGLLWRGRRRDAALVAGVGAAAAVLVPVSKELIGRARPPLDDRLVAVDSPAFPSGHSAGSTAVIGVLAVLCYLRFRHRIAARITVVLAAVFAGLVGLSRVYLGAHWATDVLAGWSLGVLLVLLGVLIHRRVGRSARPGDTVAEDSAASRPRAEAASTAGTAA</sequence>
<evidence type="ECO:0000256" key="2">
    <source>
        <dbReference type="SAM" id="Phobius"/>
    </source>
</evidence>
<proteinExistence type="predicted"/>
<accession>A0ABW7TRU7</accession>
<dbReference type="Gene3D" id="1.20.144.10">
    <property type="entry name" value="Phosphatidic acid phosphatase type 2/haloperoxidase"/>
    <property type="match status" value="1"/>
</dbReference>
<feature type="transmembrane region" description="Helical" evidence="2">
    <location>
        <begin position="152"/>
        <end position="171"/>
    </location>
</feature>
<dbReference type="RefSeq" id="WP_051157530.1">
    <property type="nucleotide sequence ID" value="NZ_JBIRUQ010000003.1"/>
</dbReference>
<dbReference type="InterPro" id="IPR036938">
    <property type="entry name" value="PAP2/HPO_sf"/>
</dbReference>
<dbReference type="GeneID" id="93505146"/>
<dbReference type="PANTHER" id="PTHR14969:SF13">
    <property type="entry name" value="AT30094P"/>
    <property type="match status" value="1"/>
</dbReference>
<evidence type="ECO:0000256" key="1">
    <source>
        <dbReference type="SAM" id="MobiDB-lite"/>
    </source>
</evidence>
<dbReference type="SUPFAM" id="SSF48317">
    <property type="entry name" value="Acid phosphatase/Vanadium-dependent haloperoxidase"/>
    <property type="match status" value="1"/>
</dbReference>
<dbReference type="InterPro" id="IPR000326">
    <property type="entry name" value="PAP2/HPO"/>
</dbReference>
<feature type="region of interest" description="Disordered" evidence="1">
    <location>
        <begin position="203"/>
        <end position="229"/>
    </location>
</feature>
<comment type="caution">
    <text evidence="4">The sequence shown here is derived from an EMBL/GenBank/DDBJ whole genome shotgun (WGS) entry which is preliminary data.</text>
</comment>
<feature type="transmembrane region" description="Helical" evidence="2">
    <location>
        <begin position="120"/>
        <end position="140"/>
    </location>
</feature>